<dbReference type="EMBL" id="JAHCVI010000003">
    <property type="protein sequence ID" value="KAG7288372.1"/>
    <property type="molecule type" value="Genomic_DNA"/>
</dbReference>
<keyword evidence="1" id="KW-0732">Signal</keyword>
<name>A0AAD4EVR2_9PEZI</name>
<proteinExistence type="predicted"/>
<dbReference type="AlphaFoldDB" id="A0AAD4EVR2"/>
<evidence type="ECO:0000256" key="1">
    <source>
        <dbReference type="SAM" id="SignalP"/>
    </source>
</evidence>
<gene>
    <name evidence="2" type="ORF">NEMBOFW57_007903</name>
</gene>
<feature type="chain" id="PRO_5042073010" evidence="1">
    <location>
        <begin position="18"/>
        <end position="242"/>
    </location>
</feature>
<comment type="caution">
    <text evidence="2">The sequence shown here is derived from an EMBL/GenBank/DDBJ whole genome shotgun (WGS) entry which is preliminary data.</text>
</comment>
<accession>A0AAD4EVR2</accession>
<feature type="signal peptide" evidence="1">
    <location>
        <begin position="1"/>
        <end position="17"/>
    </location>
</feature>
<keyword evidence="3" id="KW-1185">Reference proteome</keyword>
<reference evidence="2" key="1">
    <citation type="submission" date="2023-02" db="EMBL/GenBank/DDBJ databases">
        <authorList>
            <person name="Palmer J.M."/>
        </authorList>
    </citation>
    <scope>NUCLEOTIDE SEQUENCE</scope>
    <source>
        <strain evidence="2">FW57</strain>
    </source>
</reference>
<evidence type="ECO:0000313" key="2">
    <source>
        <dbReference type="EMBL" id="KAG7288372.1"/>
    </source>
</evidence>
<organism evidence="2 3">
    <name type="scientific">Staphylotrichum longicolle</name>
    <dbReference type="NCBI Taxonomy" id="669026"/>
    <lineage>
        <taxon>Eukaryota</taxon>
        <taxon>Fungi</taxon>
        <taxon>Dikarya</taxon>
        <taxon>Ascomycota</taxon>
        <taxon>Pezizomycotina</taxon>
        <taxon>Sordariomycetes</taxon>
        <taxon>Sordariomycetidae</taxon>
        <taxon>Sordariales</taxon>
        <taxon>Chaetomiaceae</taxon>
        <taxon>Staphylotrichum</taxon>
    </lineage>
</organism>
<evidence type="ECO:0000313" key="3">
    <source>
        <dbReference type="Proteomes" id="UP001197093"/>
    </source>
</evidence>
<sequence length="242" mass="26386">MPSRLQILTALVGTAFALPNLTPRDTSALRILPWSWNFNITALSGPGCPDFGATSPPHVTRPTFGSNTVDGSEIYYWFFAYPHLRASVAPGTPEASVWCETTLAYTELDKDGVAPAVPGYRLKLHKNGTQVIARYDLEEGVEAKLKFTYFTDGKETIVDTLNVAGPRASGSYNDNTPVTGLVQWPLPKCGTGTIKFRTELTVSAKKEGAKGTVSSDQLEYEGKTVYYGLQQGVSYDWEKCTA</sequence>
<dbReference type="Proteomes" id="UP001197093">
    <property type="component" value="Unassembled WGS sequence"/>
</dbReference>
<protein>
    <submittedName>
        <fullName evidence="2">Uncharacterized protein</fullName>
    </submittedName>
</protein>